<dbReference type="Gene3D" id="1.10.443.20">
    <property type="entry name" value="Centromere DNA-binding protein complex CBF3 subunit, domain 2"/>
    <property type="match status" value="1"/>
</dbReference>
<evidence type="ECO:0000313" key="3">
    <source>
        <dbReference type="EMBL" id="GJJ78379.1"/>
    </source>
</evidence>
<feature type="domain" description="Ndc10" evidence="2">
    <location>
        <begin position="402"/>
        <end position="708"/>
    </location>
</feature>
<comment type="caution">
    <text evidence="3">The sequence shown here is derived from an EMBL/GenBank/DDBJ whole genome shotgun (WGS) entry which is preliminary data.</text>
</comment>
<sequence length="1069" mass="120965">MSMSQARPFEQPPQKGPIQQAPLSRQSLEPAVGLTSLQLAPERTQRTAPSQKWFKLHVPPSAVSTFEEHLTEDAEDAENSSSSSESKQDQSPQNRPPKRRRGPDALPLQEETASESESDQALQVQAWSAERTERPPKRTRGRPKSSLKAKVAQEFCALMKELSTLAISHFVVEEEVSQDGSSSTARELHQRATALRLQGMAYEHENLARNTKEAYLTYLKFFKEFCDKTYMTEQDARYEVYEEKVLLFFKDFMFKRRIPKIFRANETKDVRVALALVASESKAKRRPVDLRQVLESIPAAEDGSKVLQVLCESATMDQALKAIVHLQRRQSNRITDPNKAEHLRKSKAIKETLSKYNNDLVIGELVNHRNSSASCGIRNTYTIEEHIRCLLDAWQQPVSETSSSMRLHLSLAIRHALLLRDEDLQGLNYSDIFMDPSISRIGGTQNLVFLMANFHKGKNNQGGKMLYGVSCRHTDVRRCSVGALGFYFYDLFHVKHETLPDFDDPSWLDVKLIHTWPNVHDEGSCEIQEENMRKCFQRQRVTCRHITHSGRHSGSSEARMMLVARDEIRKAGPWQQNTPKLDQHYGDDPSYHFAVQLAGFLGGEVPFHLKRNEVSPSLDLQQQIFPFIETACGPPGTPDYNEWQAECIQEMEERNANEASQPQNVAPLRYDSSIRGMVSANTQQSEMAKKCFLKALLRLRRVILQDAAEYLCKHSNVKSPLLAFGVFETPAFLAFKEQVATVLSTKEAVLPTDMHPNVKMVLQDQQRLIARQGEIMTRLPGSFEIMKREIQGLRWAAAEHLDQAMLHLDAVVDCGVHNFKETISRIESKLDYIISQLGHNTSGFAGNFWQQPYLAPSWQPGLGFTPSLPVRPPIDAQSEQSIPASPRRLAQAPPVLAIGVPRWSQAAEHQPQSQPQCQPVPFKSMPAVQTETTVSTTTTGTATTTTTTAPTTTTSVTTGGVTVNYRLGSVAAIWEEYQEFERERQKAGKRPLGISRKHQKQLNNKRRIIEEVEYLASQNRAKDGGQSHEDALQDAMMELEALFKKHSWTVNQLVNYCRDRKAAREERES</sequence>
<dbReference type="OrthoDB" id="2409254at2759"/>
<dbReference type="InterPro" id="IPR038279">
    <property type="entry name" value="Ndc10_dom2_sf"/>
</dbReference>
<reference evidence="3" key="2">
    <citation type="journal article" date="2022" name="Microbiol. Resour. Announc.">
        <title>Whole-Genome Sequence of Entomortierella parvispora E1425, a Mucoromycotan Fungus Associated with Burkholderiaceae-Related Endosymbiotic Bacteria.</title>
        <authorList>
            <person name="Herlambang A."/>
            <person name="Guo Y."/>
            <person name="Takashima Y."/>
            <person name="Narisawa K."/>
            <person name="Ohta H."/>
            <person name="Nishizawa T."/>
        </authorList>
    </citation>
    <scope>NUCLEOTIDE SEQUENCE</scope>
    <source>
        <strain evidence="3">E1425</strain>
    </source>
</reference>
<reference evidence="3" key="1">
    <citation type="submission" date="2021-11" db="EMBL/GenBank/DDBJ databases">
        <authorList>
            <person name="Herlambang A."/>
            <person name="Guo Y."/>
            <person name="Takashima Y."/>
            <person name="Nishizawa T."/>
        </authorList>
    </citation>
    <scope>NUCLEOTIDE SEQUENCE</scope>
    <source>
        <strain evidence="3">E1425</strain>
    </source>
</reference>
<proteinExistence type="predicted"/>
<dbReference type="GO" id="GO:0003677">
    <property type="term" value="F:DNA binding"/>
    <property type="evidence" value="ECO:0007669"/>
    <property type="project" value="InterPro"/>
</dbReference>
<keyword evidence="4" id="KW-1185">Reference proteome</keyword>
<accession>A0A9P3HKC7</accession>
<evidence type="ECO:0000313" key="4">
    <source>
        <dbReference type="Proteomes" id="UP000827284"/>
    </source>
</evidence>
<dbReference type="EMBL" id="BQFW01000015">
    <property type="protein sequence ID" value="GJJ78379.1"/>
    <property type="molecule type" value="Genomic_DNA"/>
</dbReference>
<dbReference type="AlphaFoldDB" id="A0A9P3HKC7"/>
<evidence type="ECO:0000259" key="2">
    <source>
        <dbReference type="Pfam" id="PF16787"/>
    </source>
</evidence>
<dbReference type="Pfam" id="PF16787">
    <property type="entry name" value="NDC10_II"/>
    <property type="match status" value="1"/>
</dbReference>
<gene>
    <name evidence="3" type="ORF">EMPS_10738</name>
</gene>
<organism evidence="3 4">
    <name type="scientific">Entomortierella parvispora</name>
    <dbReference type="NCBI Taxonomy" id="205924"/>
    <lineage>
        <taxon>Eukaryota</taxon>
        <taxon>Fungi</taxon>
        <taxon>Fungi incertae sedis</taxon>
        <taxon>Mucoromycota</taxon>
        <taxon>Mortierellomycotina</taxon>
        <taxon>Mortierellomycetes</taxon>
        <taxon>Mortierellales</taxon>
        <taxon>Mortierellaceae</taxon>
        <taxon>Entomortierella</taxon>
    </lineage>
</organism>
<name>A0A9P3HKC7_9FUNG</name>
<protein>
    <recommendedName>
        <fullName evidence="2">Ndc10 domain-containing protein</fullName>
    </recommendedName>
</protein>
<feature type="region of interest" description="Disordered" evidence="1">
    <location>
        <begin position="931"/>
        <end position="958"/>
    </location>
</feature>
<feature type="compositionally biased region" description="Basic residues" evidence="1">
    <location>
        <begin position="137"/>
        <end position="146"/>
    </location>
</feature>
<dbReference type="InterPro" id="IPR031872">
    <property type="entry name" value="NDC10_II"/>
</dbReference>
<dbReference type="Proteomes" id="UP000827284">
    <property type="component" value="Unassembled WGS sequence"/>
</dbReference>
<evidence type="ECO:0000256" key="1">
    <source>
        <dbReference type="SAM" id="MobiDB-lite"/>
    </source>
</evidence>
<feature type="region of interest" description="Disordered" evidence="1">
    <location>
        <begin position="1"/>
        <end position="146"/>
    </location>
</feature>